<dbReference type="RefSeq" id="XP_018706568.1">
    <property type="nucleotide sequence ID" value="XM_018845861.1"/>
</dbReference>
<proteinExistence type="predicted"/>
<dbReference type="InterPro" id="IPR016181">
    <property type="entry name" value="Acyl_CoA_acyltransferase"/>
</dbReference>
<keyword evidence="2" id="KW-0808">Transferase</keyword>
<protein>
    <submittedName>
        <fullName evidence="2">Acetyltransferase</fullName>
    </submittedName>
</protein>
<dbReference type="GO" id="GO:0016747">
    <property type="term" value="F:acyltransferase activity, transferring groups other than amino-acyl groups"/>
    <property type="evidence" value="ECO:0007669"/>
    <property type="project" value="InterPro"/>
</dbReference>
<evidence type="ECO:0000259" key="1">
    <source>
        <dbReference type="Pfam" id="PF13302"/>
    </source>
</evidence>
<dbReference type="InterPro" id="IPR000182">
    <property type="entry name" value="GNAT_dom"/>
</dbReference>
<comment type="caution">
    <text evidence="2">The sequence shown here is derived from an EMBL/GenBank/DDBJ whole genome shotgun (WGS) entry which is preliminary data.</text>
</comment>
<evidence type="ECO:0000313" key="2">
    <source>
        <dbReference type="EMBL" id="OAA70281.1"/>
    </source>
</evidence>
<dbReference type="EMBL" id="AZHB01000004">
    <property type="protein sequence ID" value="OAA70281.1"/>
    <property type="molecule type" value="Genomic_DNA"/>
</dbReference>
<accession>A0A168BLQ7</accession>
<gene>
    <name evidence="2" type="ORF">ISF_02255</name>
</gene>
<dbReference type="AlphaFoldDB" id="A0A168BLQ7"/>
<organism evidence="2 3">
    <name type="scientific">Cordyceps fumosorosea (strain ARSEF 2679)</name>
    <name type="common">Isaria fumosorosea</name>
    <dbReference type="NCBI Taxonomy" id="1081104"/>
    <lineage>
        <taxon>Eukaryota</taxon>
        <taxon>Fungi</taxon>
        <taxon>Dikarya</taxon>
        <taxon>Ascomycota</taxon>
        <taxon>Pezizomycotina</taxon>
        <taxon>Sordariomycetes</taxon>
        <taxon>Hypocreomycetidae</taxon>
        <taxon>Hypocreales</taxon>
        <taxon>Cordycipitaceae</taxon>
        <taxon>Cordyceps</taxon>
    </lineage>
</organism>
<reference evidence="2 3" key="1">
    <citation type="journal article" date="2016" name="Genome Biol. Evol.">
        <title>Divergent and convergent evolution of fungal pathogenicity.</title>
        <authorList>
            <person name="Shang Y."/>
            <person name="Xiao G."/>
            <person name="Zheng P."/>
            <person name="Cen K."/>
            <person name="Zhan S."/>
            <person name="Wang C."/>
        </authorList>
    </citation>
    <scope>NUCLEOTIDE SEQUENCE [LARGE SCALE GENOMIC DNA]</scope>
    <source>
        <strain evidence="2 3">ARSEF 2679</strain>
    </source>
</reference>
<dbReference type="GeneID" id="30018547"/>
<dbReference type="OrthoDB" id="64477at2759"/>
<feature type="domain" description="N-acetyltransferase" evidence="1">
    <location>
        <begin position="16"/>
        <end position="140"/>
    </location>
</feature>
<dbReference type="SUPFAM" id="SSF55729">
    <property type="entry name" value="Acyl-CoA N-acyltransferases (Nat)"/>
    <property type="match status" value="1"/>
</dbReference>
<name>A0A168BLQ7_CORFA</name>
<dbReference type="Pfam" id="PF13302">
    <property type="entry name" value="Acetyltransf_3"/>
    <property type="match status" value="1"/>
</dbReference>
<dbReference type="Proteomes" id="UP000076744">
    <property type="component" value="Unassembled WGS sequence"/>
</dbReference>
<evidence type="ECO:0000313" key="3">
    <source>
        <dbReference type="Proteomes" id="UP000076744"/>
    </source>
</evidence>
<dbReference type="Gene3D" id="3.40.630.30">
    <property type="match status" value="1"/>
</dbReference>
<keyword evidence="3" id="KW-1185">Reference proteome</keyword>
<sequence length="184" mass="20431">MASPFAREGIEIKTPRVLIRTGSPTDDAEAYALYLRNPANFPPGSGAAEPAMTTEAAAARLAKFARWTAEGAHGWVLEGETAMADLGVMLDHRFWGRGYGLEVLIGLVEWARREVGAGVFRTETEPGNELWRALMARAGLGGREGRARASYDEDKEVLQWRWDVAAWEEARRSIEAEGRWIEIE</sequence>